<dbReference type="InterPro" id="IPR003819">
    <property type="entry name" value="TauD/TfdA-like"/>
</dbReference>
<evidence type="ECO:0000313" key="4">
    <source>
        <dbReference type="Proteomes" id="UP000566819"/>
    </source>
</evidence>
<evidence type="ECO:0000256" key="1">
    <source>
        <dbReference type="ARBA" id="ARBA00023002"/>
    </source>
</evidence>
<evidence type="ECO:0000313" key="3">
    <source>
        <dbReference type="EMBL" id="KAF4627157.1"/>
    </source>
</evidence>
<keyword evidence="4" id="KW-1185">Reference proteome</keyword>
<gene>
    <name evidence="3" type="ORF">G7Y89_g10998</name>
</gene>
<dbReference type="EMBL" id="JAAMPI010001018">
    <property type="protein sequence ID" value="KAF4627157.1"/>
    <property type="molecule type" value="Genomic_DNA"/>
</dbReference>
<dbReference type="OrthoDB" id="272271at2759"/>
<dbReference type="Pfam" id="PF02668">
    <property type="entry name" value="TauD"/>
    <property type="match status" value="1"/>
</dbReference>
<dbReference type="GO" id="GO:0016491">
    <property type="term" value="F:oxidoreductase activity"/>
    <property type="evidence" value="ECO:0007669"/>
    <property type="project" value="UniProtKB-KW"/>
</dbReference>
<evidence type="ECO:0000259" key="2">
    <source>
        <dbReference type="Pfam" id="PF02668"/>
    </source>
</evidence>
<protein>
    <recommendedName>
        <fullName evidence="2">TauD/TfdA-like domain-containing protein</fullName>
    </recommendedName>
</protein>
<dbReference type="InterPro" id="IPR042098">
    <property type="entry name" value="TauD-like_sf"/>
</dbReference>
<accession>A0A8H4RFB8</accession>
<sequence>MAPSASTIVSSPDRSWIPTRSHENDYFSYQPAMTKNELEREKIGIPPGFSNSISSLAAWTGMGFDSKSYTHTLEDDHILELELACDNFRDLGHPLELISQESFPLPKLGKKLKSLATDLTSGVGFFCIRGLDPHRYSNETNVILYLGISAYIGGKRGRQDEYGNMLLHLTDVGPEVDPENQRQAPYSNVGQPFHTDTGDIIALYSLGEAVAISLSSSPPVNVSDQICRFGQHPSYTVRPILYPWGGEKVFLSFSRRPLVGSASSPRSRDIPDLSAPHIEAINAVQFVAEQHALSIKLKPGDLLFWNNLALLHSRTGFTDAPGHKRHLLRLWLRNDATERESPVPAELQASWNDAFDHAGRPQLWPLEPLRERDYITNQQRSSGHGSDHRFCSLSAGQHSIVTSQWRLTNNTILGLMTAFEQQFQTPAFGIAKLDPATLAIEKFLGQNTQGYIEAYLHSATAITRKTFQAGQAHKHTFPLVERALKLWVGCRFIEEPWSIVGSETLGMSRSTNPNCPYHDRIPVPPIVDLQIDLIVINGFLQPEFKKILKTLKAMLESSDPWNNWFEIYLSYFILLHNVELTMAHDAWFVKRNNLKKRYSNKPLIDTITQGATTLLTCFHYAHQGYAPFMNLALENTQQRWTEEQKAYLREMRPMLQQIGGDHLHDPARELFWTSQLHRPDWRPVILIS</sequence>
<dbReference type="InterPro" id="IPR052973">
    <property type="entry name" value="Fungal_sec-metab_reg_TF"/>
</dbReference>
<dbReference type="Gene3D" id="3.60.130.10">
    <property type="entry name" value="Clavaminate synthase-like"/>
    <property type="match status" value="1"/>
</dbReference>
<reference evidence="3 4" key="1">
    <citation type="submission" date="2020-03" db="EMBL/GenBank/DDBJ databases">
        <title>Draft Genome Sequence of Cudoniella acicularis.</title>
        <authorList>
            <person name="Buettner E."/>
            <person name="Kellner H."/>
        </authorList>
    </citation>
    <scope>NUCLEOTIDE SEQUENCE [LARGE SCALE GENOMIC DNA]</scope>
    <source>
        <strain evidence="3 4">DSM 108380</strain>
    </source>
</reference>
<name>A0A8H4RFB8_9HELO</name>
<dbReference type="SUPFAM" id="SSF51197">
    <property type="entry name" value="Clavaminate synthase-like"/>
    <property type="match status" value="1"/>
</dbReference>
<organism evidence="3 4">
    <name type="scientific">Cudoniella acicularis</name>
    <dbReference type="NCBI Taxonomy" id="354080"/>
    <lineage>
        <taxon>Eukaryota</taxon>
        <taxon>Fungi</taxon>
        <taxon>Dikarya</taxon>
        <taxon>Ascomycota</taxon>
        <taxon>Pezizomycotina</taxon>
        <taxon>Leotiomycetes</taxon>
        <taxon>Helotiales</taxon>
        <taxon>Tricladiaceae</taxon>
        <taxon>Cudoniella</taxon>
    </lineage>
</organism>
<feature type="domain" description="TauD/TfdA-like" evidence="2">
    <location>
        <begin position="243"/>
        <end position="331"/>
    </location>
</feature>
<dbReference type="PANTHER" id="PTHR35392">
    <property type="entry name" value="ZN(II)2CYS6 TRANSCRIPTION FACTOR (EUROFUNG)-RELATED-RELATED"/>
    <property type="match status" value="1"/>
</dbReference>
<keyword evidence="1" id="KW-0560">Oxidoreductase</keyword>
<dbReference type="AlphaFoldDB" id="A0A8H4RFB8"/>
<dbReference type="PANTHER" id="PTHR35392:SF3">
    <property type="entry name" value="ZN(2)-C6 FUNGAL-TYPE DOMAIN-CONTAINING PROTEIN"/>
    <property type="match status" value="1"/>
</dbReference>
<dbReference type="Proteomes" id="UP000566819">
    <property type="component" value="Unassembled WGS sequence"/>
</dbReference>
<comment type="caution">
    <text evidence="3">The sequence shown here is derived from an EMBL/GenBank/DDBJ whole genome shotgun (WGS) entry which is preliminary data.</text>
</comment>
<proteinExistence type="predicted"/>